<evidence type="ECO:0000313" key="2">
    <source>
        <dbReference type="EMBL" id="CCG21240.1"/>
    </source>
</evidence>
<feature type="compositionally biased region" description="Basic and acidic residues" evidence="1">
    <location>
        <begin position="77"/>
        <end position="94"/>
    </location>
</feature>
<dbReference type="KEGG" id="cot:CORT_0A08560"/>
<dbReference type="Proteomes" id="UP000005018">
    <property type="component" value="Chromosome 1"/>
</dbReference>
<dbReference type="RefSeq" id="XP_003866679.1">
    <property type="nucleotide sequence ID" value="XM_003866631.1"/>
</dbReference>
<evidence type="ECO:0000313" key="3">
    <source>
        <dbReference type="Proteomes" id="UP000005018"/>
    </source>
</evidence>
<dbReference type="GeneID" id="14537913"/>
<protein>
    <submittedName>
        <fullName evidence="2">Uncharacterized protein</fullName>
    </submittedName>
</protein>
<name>H8WYC5_CANO9</name>
<feature type="region of interest" description="Disordered" evidence="1">
    <location>
        <begin position="70"/>
        <end position="102"/>
    </location>
</feature>
<accession>H8WYC5</accession>
<dbReference type="HOGENOM" id="CLU_1390041_0_0_1"/>
<keyword evidence="3" id="KW-1185">Reference proteome</keyword>
<sequence length="196" mass="23031">MKEKLRDLREKFFKLFQKEKQKGTLTLDRNMFDKLYKPSTDDNSLSESLKCRLLPSSNFESDGILRCSSPMSSDFHTSPENRAFFEPHTDDDSRQQQNSKNYTMDQLCSIIDQEIGDMKNPDLKDLPRPHSFLSNSSLATITEIQNVKFDHDWDTLYKVNQYPSDSKQWSFYKKRAETADAKPPRLVKVIKNKNRY</sequence>
<evidence type="ECO:0000256" key="1">
    <source>
        <dbReference type="SAM" id="MobiDB-lite"/>
    </source>
</evidence>
<dbReference type="EMBL" id="HE681719">
    <property type="protein sequence ID" value="CCG21240.1"/>
    <property type="molecule type" value="Genomic_DNA"/>
</dbReference>
<dbReference type="OrthoDB" id="4022469at2759"/>
<reference evidence="2 3" key="1">
    <citation type="journal article" date="2012" name="PLoS ONE">
        <title>Sequence and analysis of the genome of the pathogenic yeast Candida orthopsilosis.</title>
        <authorList>
            <person name="Riccombeni A."/>
            <person name="Vidanes G."/>
            <person name="Proux-Wera E."/>
            <person name="Wolfe K.H."/>
            <person name="Butler G."/>
        </authorList>
    </citation>
    <scope>NUCLEOTIDE SEQUENCE [LARGE SCALE GENOMIC DNA]</scope>
    <source>
        <strain evidence="2 3">Co 90-125</strain>
    </source>
</reference>
<dbReference type="AlphaFoldDB" id="H8WYC5"/>
<proteinExistence type="predicted"/>
<gene>
    <name evidence="2" type="ORF">CORT_0A08560</name>
</gene>
<organism evidence="2 3">
    <name type="scientific">Candida orthopsilosis (strain 90-125)</name>
    <name type="common">Yeast</name>
    <dbReference type="NCBI Taxonomy" id="1136231"/>
    <lineage>
        <taxon>Eukaryota</taxon>
        <taxon>Fungi</taxon>
        <taxon>Dikarya</taxon>
        <taxon>Ascomycota</taxon>
        <taxon>Saccharomycotina</taxon>
        <taxon>Pichiomycetes</taxon>
        <taxon>Debaryomycetaceae</taxon>
        <taxon>Candida/Lodderomyces clade</taxon>
        <taxon>Candida</taxon>
    </lineage>
</organism>